<evidence type="ECO:0000256" key="3">
    <source>
        <dbReference type="ARBA" id="ARBA00022932"/>
    </source>
</evidence>
<dbReference type="InterPro" id="IPR012337">
    <property type="entry name" value="RNaseH-like_sf"/>
</dbReference>
<dbReference type="GO" id="GO:0046983">
    <property type="term" value="F:protein dimerization activity"/>
    <property type="evidence" value="ECO:0007669"/>
    <property type="project" value="InterPro"/>
</dbReference>
<dbReference type="InterPro" id="IPR008906">
    <property type="entry name" value="HATC_C_dom"/>
</dbReference>
<reference evidence="11" key="1">
    <citation type="journal article" date="2017" name="bioRxiv">
        <title>Comparative analysis of the genomes of Stylophora pistillata and Acropora digitifera provides evidence for extensive differences between species of corals.</title>
        <authorList>
            <person name="Voolstra C.R."/>
            <person name="Li Y."/>
            <person name="Liew Y.J."/>
            <person name="Baumgarten S."/>
            <person name="Zoccola D."/>
            <person name="Flot J.-F."/>
            <person name="Tambutte S."/>
            <person name="Allemand D."/>
            <person name="Aranda M."/>
        </authorList>
    </citation>
    <scope>NUCLEOTIDE SEQUENCE [LARGE SCALE GENOMIC DNA]</scope>
</reference>
<evidence type="ECO:0000313" key="10">
    <source>
        <dbReference type="EMBL" id="PFX14310.1"/>
    </source>
</evidence>
<dbReference type="GO" id="GO:0031297">
    <property type="term" value="P:replication fork processing"/>
    <property type="evidence" value="ECO:0007669"/>
    <property type="project" value="TreeGrafter"/>
</dbReference>
<dbReference type="GO" id="GO:0003682">
    <property type="term" value="F:chromatin binding"/>
    <property type="evidence" value="ECO:0007669"/>
    <property type="project" value="TreeGrafter"/>
</dbReference>
<dbReference type="GO" id="GO:0005759">
    <property type="term" value="C:mitochondrial matrix"/>
    <property type="evidence" value="ECO:0007669"/>
    <property type="project" value="TreeGrafter"/>
</dbReference>
<proteinExistence type="inferred from homology"/>
<dbReference type="GO" id="GO:0005634">
    <property type="term" value="C:nucleus"/>
    <property type="evidence" value="ECO:0007669"/>
    <property type="project" value="TreeGrafter"/>
</dbReference>
<evidence type="ECO:0000256" key="4">
    <source>
        <dbReference type="ARBA" id="ARBA00026139"/>
    </source>
</evidence>
<dbReference type="PANTHER" id="PTHR31399:SF0">
    <property type="entry name" value="DNA-DIRECTED PRIMASE_POLYMERASE PROTEIN"/>
    <property type="match status" value="1"/>
</dbReference>
<dbReference type="EC" id="2.7.7.102" evidence="6"/>
<protein>
    <recommendedName>
        <fullName evidence="4">DNA-directed primase/polymerase protein</fullName>
        <ecNumber evidence="6">2.7.7.102</ecNumber>
        <ecNumber evidence="2">2.7.7.7</ecNumber>
    </recommendedName>
</protein>
<dbReference type="AlphaFoldDB" id="A0A2B4RCU0"/>
<evidence type="ECO:0000313" key="11">
    <source>
        <dbReference type="Proteomes" id="UP000225706"/>
    </source>
</evidence>
<comment type="catalytic activity">
    <reaction evidence="5">
        <text>ssDNA + n NTP = ssDNA/pppN(pN)n-1 hybrid + (n-1) diphosphate.</text>
        <dbReference type="EC" id="2.7.7.102"/>
    </reaction>
</comment>
<organism evidence="10 11">
    <name type="scientific">Stylophora pistillata</name>
    <name type="common">Smooth cauliflower coral</name>
    <dbReference type="NCBI Taxonomy" id="50429"/>
    <lineage>
        <taxon>Eukaryota</taxon>
        <taxon>Metazoa</taxon>
        <taxon>Cnidaria</taxon>
        <taxon>Anthozoa</taxon>
        <taxon>Hexacorallia</taxon>
        <taxon>Scleractinia</taxon>
        <taxon>Astrocoeniina</taxon>
        <taxon>Pocilloporidae</taxon>
        <taxon>Stylophora</taxon>
    </lineage>
</organism>
<dbReference type="GO" id="GO:0003887">
    <property type="term" value="F:DNA-directed DNA polymerase activity"/>
    <property type="evidence" value="ECO:0007669"/>
    <property type="project" value="UniProtKB-KW"/>
</dbReference>
<name>A0A2B4RCU0_STYPI</name>
<dbReference type="PANTHER" id="PTHR31399">
    <property type="entry name" value="DNA-DIRECTED PRIMASE / POLYMERASE PROTEIN"/>
    <property type="match status" value="1"/>
</dbReference>
<dbReference type="OrthoDB" id="5988181at2759"/>
<evidence type="ECO:0000259" key="9">
    <source>
        <dbReference type="Pfam" id="PF05699"/>
    </source>
</evidence>
<feature type="region of interest" description="Disordered" evidence="8">
    <location>
        <begin position="112"/>
        <end position="147"/>
    </location>
</feature>
<dbReference type="GO" id="GO:0006264">
    <property type="term" value="P:mitochondrial DNA replication"/>
    <property type="evidence" value="ECO:0007669"/>
    <property type="project" value="TreeGrafter"/>
</dbReference>
<accession>A0A2B4RCU0</accession>
<evidence type="ECO:0000256" key="1">
    <source>
        <dbReference type="ARBA" id="ARBA00009762"/>
    </source>
</evidence>
<keyword evidence="11" id="KW-1185">Reference proteome</keyword>
<evidence type="ECO:0000256" key="2">
    <source>
        <dbReference type="ARBA" id="ARBA00012417"/>
    </source>
</evidence>
<dbReference type="GO" id="GO:0009411">
    <property type="term" value="P:response to UV"/>
    <property type="evidence" value="ECO:0007669"/>
    <property type="project" value="TreeGrafter"/>
</dbReference>
<dbReference type="Proteomes" id="UP000225706">
    <property type="component" value="Unassembled WGS sequence"/>
</dbReference>
<evidence type="ECO:0000256" key="8">
    <source>
        <dbReference type="SAM" id="MobiDB-lite"/>
    </source>
</evidence>
<dbReference type="SUPFAM" id="SSF53098">
    <property type="entry name" value="Ribonuclease H-like"/>
    <property type="match status" value="1"/>
</dbReference>
<comment type="caution">
    <text evidence="10">The sequence shown here is derived from an EMBL/GenBank/DDBJ whole genome shotgun (WGS) entry which is preliminary data.</text>
</comment>
<dbReference type="GO" id="GO:0042276">
    <property type="term" value="P:error-prone translesion synthesis"/>
    <property type="evidence" value="ECO:0007669"/>
    <property type="project" value="InterPro"/>
</dbReference>
<feature type="domain" description="HAT C-terminal dimerisation" evidence="9">
    <location>
        <begin position="486"/>
        <end position="562"/>
    </location>
</feature>
<keyword evidence="3" id="KW-0808">Transferase</keyword>
<dbReference type="EMBL" id="LSMT01000800">
    <property type="protein sequence ID" value="PFX14310.1"/>
    <property type="molecule type" value="Genomic_DNA"/>
</dbReference>
<gene>
    <name evidence="10" type="primary">PRIMPOL</name>
    <name evidence="10" type="ORF">AWC38_SpisGene21537</name>
</gene>
<sequence length="567" mass="64780">MMFFRIDDPPPVFETFPRQQMAFDYLKTCQENVHVFAKEKDCDGKLGYIVATLPYFWYKYTRICSPEDRNYYEVIPEDCLFPLHDVLKPTEKRHRWPAGNSFSCSAKMASATDLQDTEDRPVPSSIARDRSLQSTSGKYKRRGNSNTVKVPLHERVRQFPDENFIVREGKLFCNACRQILSTKKSVLKVHVSCKKHQDGKQKLKRSKLREQTIAEALKREESCKSKDSTLPVEECAYRLEVVTEFLKAGIPIAKTDMLRSLLEKNGYRLTGSSNLGQYVSMALKQEIEQIKHELEMPGQVGLTRDISVIFDGSTRQGEAIAIIVRFMDNDWNITQRLVRIQVCSKSVNANELAQVLNQCLSVEYGVRGNSLIAAMRDGASVNQAALNIVSFIFPNMLNVVCFSHTLDNVGNHFEIPTLKEFGSMWIRMFRNSCKAKLLWKDLTARLFCPVSVQWLRPTDASVESLRAFPFLDSDAIINGLKAELPVYLAAAEDVNVLSEEQKVEWWHRQEERLPRWATAVKQVLLIQPSSAAAERVFSILKASFNEQQDCALVDYIQASVMAQYNKR</sequence>
<comment type="similarity">
    <text evidence="1">Belongs to the eukaryotic-type primase small subunit family.</text>
</comment>
<keyword evidence="3" id="KW-0548">Nucleotidyltransferase</keyword>
<keyword evidence="3" id="KW-0239">DNA-directed DNA polymerase</keyword>
<feature type="compositionally biased region" description="Basic and acidic residues" evidence="8">
    <location>
        <begin position="117"/>
        <end position="131"/>
    </location>
</feature>
<evidence type="ECO:0000256" key="7">
    <source>
        <dbReference type="ARBA" id="ARBA00047303"/>
    </source>
</evidence>
<dbReference type="Pfam" id="PF05699">
    <property type="entry name" value="Dimer_Tnp_hAT"/>
    <property type="match status" value="1"/>
</dbReference>
<dbReference type="EC" id="2.7.7.7" evidence="2"/>
<evidence type="ECO:0000256" key="5">
    <source>
        <dbReference type="ARBA" id="ARBA00044677"/>
    </source>
</evidence>
<evidence type="ECO:0000256" key="6">
    <source>
        <dbReference type="ARBA" id="ARBA00044768"/>
    </source>
</evidence>
<dbReference type="InterPro" id="IPR044917">
    <property type="entry name" value="PRIMPOL"/>
</dbReference>
<comment type="catalytic activity">
    <reaction evidence="7">
        <text>DNA(n) + a 2'-deoxyribonucleoside 5'-triphosphate = DNA(n+1) + diphosphate</text>
        <dbReference type="Rhea" id="RHEA:22508"/>
        <dbReference type="Rhea" id="RHEA-COMP:17339"/>
        <dbReference type="Rhea" id="RHEA-COMP:17340"/>
        <dbReference type="ChEBI" id="CHEBI:33019"/>
        <dbReference type="ChEBI" id="CHEBI:61560"/>
        <dbReference type="ChEBI" id="CHEBI:173112"/>
        <dbReference type="EC" id="2.7.7.7"/>
    </reaction>
    <physiologicalReaction direction="left-to-right" evidence="7">
        <dbReference type="Rhea" id="RHEA:22509"/>
    </physiologicalReaction>
</comment>